<feature type="coiled-coil region" evidence="1">
    <location>
        <begin position="537"/>
        <end position="564"/>
    </location>
</feature>
<feature type="non-terminal residue" evidence="4">
    <location>
        <position position="1025"/>
    </location>
</feature>
<feature type="coiled-coil region" evidence="1">
    <location>
        <begin position="685"/>
        <end position="735"/>
    </location>
</feature>
<evidence type="ECO:0000256" key="2">
    <source>
        <dbReference type="SAM" id="MobiDB-lite"/>
    </source>
</evidence>
<dbReference type="AlphaFoldDB" id="A0A381RJG3"/>
<feature type="compositionally biased region" description="Polar residues" evidence="2">
    <location>
        <begin position="659"/>
        <end position="669"/>
    </location>
</feature>
<evidence type="ECO:0000313" key="4">
    <source>
        <dbReference type="EMBL" id="SUZ90047.1"/>
    </source>
</evidence>
<keyword evidence="3" id="KW-1133">Transmembrane helix</keyword>
<reference evidence="4" key="1">
    <citation type="submission" date="2018-05" db="EMBL/GenBank/DDBJ databases">
        <authorList>
            <person name="Lanie J.A."/>
            <person name="Ng W.-L."/>
            <person name="Kazmierczak K.M."/>
            <person name="Andrzejewski T.M."/>
            <person name="Davidsen T.M."/>
            <person name="Wayne K.J."/>
            <person name="Tettelin H."/>
            <person name="Glass J.I."/>
            <person name="Rusch D."/>
            <person name="Podicherti R."/>
            <person name="Tsui H.-C.T."/>
            <person name="Winkler M.E."/>
        </authorList>
    </citation>
    <scope>NUCLEOTIDE SEQUENCE</scope>
</reference>
<protein>
    <recommendedName>
        <fullName evidence="5">DUF4175 domain-containing protein</fullName>
    </recommendedName>
</protein>
<keyword evidence="1" id="KW-0175">Coiled coil</keyword>
<feature type="region of interest" description="Disordered" evidence="2">
    <location>
        <begin position="623"/>
        <end position="642"/>
    </location>
</feature>
<proteinExistence type="predicted"/>
<gene>
    <name evidence="4" type="ORF">METZ01_LOCUS42901</name>
</gene>
<feature type="transmembrane region" description="Helical" evidence="3">
    <location>
        <begin position="25"/>
        <end position="45"/>
    </location>
</feature>
<evidence type="ECO:0000256" key="1">
    <source>
        <dbReference type="SAM" id="Coils"/>
    </source>
</evidence>
<sequence>MVNNQITEFDSVLTHIRRRWITNNLLRLVGHVGLAISLIVVLAVAVETVWQPTDLPLIVLALVTCSMVVTFLVWLFCRTCLLPNNRKLARFVEESIPELGDSFASAAEVAHSLENRAIGTLVLADTIARLREVDLERVISRAQLFRMASYGVVTVTSLIFVLSLAVEPGQRVTGAVQLYAFPENVLIKVEPGDLTVVEGQSVRIRVTLAGVSAASGRTRPILELNQSSGLREIDMQSVDEGYEFELTSVTDSFNYRVRAASAKSNEYSVMVLTAPRVERIDVEYEYPSFTGLESRVEMDGGDIYAPPGTKVTLFIHANKGVHEGDLLLDNAGRLDLVGQVDGPSILEGTFEISGNDSYQVNFTDVDGLNLKDAMKYFVRAIDDRPPEVRFLRPAADRSVTQLEEVTVEVLADDDYGFEKFELVYSVGGGNEKIIPFKHALASTELVELHTLYLEDMKVQPGDFVTYYARVRDVNRAKASVESRSDIFFLDVMPFEQEFELAQSQQQTGSSNSGIDDLIAAQKEIIIATWKFEQQNLLDEEMLVVARAQSELRALVRQVGGLNDRRVRQADARNQTGPMNNPLVLADQAMASAENWLGKANSAKALPFEMEALSQLLKAQVENRRRQVSQQRMRAGGGSGQSTVDLSALFDRELQREQQTNYELRSQGSQVEEKKRSESLERVRELARRQNAISQEQRLLERQRAQMNVEEIRRQLDRMTREQNDIRSEVEELRRQVGDTRRMASTSTNSSDLDEQIRNLSEAMRSVTSNLRREDLPGVGSSSDDALGQLRNLEHELRKYDAEEWPKLLKELHLEALQLANAQQRLEMESHDLAQGEANPESRNQRASVQRRLAERTETFERDVQSVASSPVGESDTVLERAVREFREARVPEQMRESVTDMLAIFDSENDAISEEQMRDFFVRENEITEALNRVTERIGAASHRDNADAERFSEQLAQSSDLRDRLAPIERQIEALSGNQLTSNNPGANEVPSLTDLLGEYDRALHATQDLLDELRRDNSALDQR</sequence>
<accession>A0A381RJG3</accession>
<feature type="transmembrane region" description="Helical" evidence="3">
    <location>
        <begin position="57"/>
        <end position="77"/>
    </location>
</feature>
<keyword evidence="3" id="KW-0472">Membrane</keyword>
<organism evidence="4">
    <name type="scientific">marine metagenome</name>
    <dbReference type="NCBI Taxonomy" id="408172"/>
    <lineage>
        <taxon>unclassified sequences</taxon>
        <taxon>metagenomes</taxon>
        <taxon>ecological metagenomes</taxon>
    </lineage>
</organism>
<feature type="coiled-coil region" evidence="1">
    <location>
        <begin position="998"/>
        <end position="1025"/>
    </location>
</feature>
<feature type="coiled-coil region" evidence="1">
    <location>
        <begin position="782"/>
        <end position="838"/>
    </location>
</feature>
<name>A0A381RJG3_9ZZZZ</name>
<keyword evidence="3" id="KW-0812">Transmembrane</keyword>
<feature type="region of interest" description="Disordered" evidence="2">
    <location>
        <begin position="659"/>
        <end position="678"/>
    </location>
</feature>
<evidence type="ECO:0000256" key="3">
    <source>
        <dbReference type="SAM" id="Phobius"/>
    </source>
</evidence>
<evidence type="ECO:0008006" key="5">
    <source>
        <dbReference type="Google" id="ProtNLM"/>
    </source>
</evidence>
<feature type="transmembrane region" description="Helical" evidence="3">
    <location>
        <begin position="147"/>
        <end position="166"/>
    </location>
</feature>
<dbReference type="EMBL" id="UINC01001861">
    <property type="protein sequence ID" value="SUZ90047.1"/>
    <property type="molecule type" value="Genomic_DNA"/>
</dbReference>